<evidence type="ECO:0000313" key="2">
    <source>
        <dbReference type="Proteomes" id="UP000887116"/>
    </source>
</evidence>
<organism evidence="1 2">
    <name type="scientific">Trichonephila clavata</name>
    <name type="common">Joro spider</name>
    <name type="synonym">Nephila clavata</name>
    <dbReference type="NCBI Taxonomy" id="2740835"/>
    <lineage>
        <taxon>Eukaryota</taxon>
        <taxon>Metazoa</taxon>
        <taxon>Ecdysozoa</taxon>
        <taxon>Arthropoda</taxon>
        <taxon>Chelicerata</taxon>
        <taxon>Arachnida</taxon>
        <taxon>Araneae</taxon>
        <taxon>Araneomorphae</taxon>
        <taxon>Entelegynae</taxon>
        <taxon>Araneoidea</taxon>
        <taxon>Nephilidae</taxon>
        <taxon>Trichonephila</taxon>
    </lineage>
</organism>
<reference evidence="1" key="1">
    <citation type="submission" date="2020-07" db="EMBL/GenBank/DDBJ databases">
        <title>Multicomponent nature underlies the extraordinary mechanical properties of spider dragline silk.</title>
        <authorList>
            <person name="Kono N."/>
            <person name="Nakamura H."/>
            <person name="Mori M."/>
            <person name="Yoshida Y."/>
            <person name="Ohtoshi R."/>
            <person name="Malay A.D."/>
            <person name="Moran D.A.P."/>
            <person name="Tomita M."/>
            <person name="Numata K."/>
            <person name="Arakawa K."/>
        </authorList>
    </citation>
    <scope>NUCLEOTIDE SEQUENCE</scope>
</reference>
<dbReference type="EMBL" id="BMAO01038141">
    <property type="protein sequence ID" value="GFR22885.1"/>
    <property type="molecule type" value="Genomic_DNA"/>
</dbReference>
<proteinExistence type="predicted"/>
<dbReference type="Proteomes" id="UP000887116">
    <property type="component" value="Unassembled WGS sequence"/>
</dbReference>
<keyword evidence="2" id="KW-1185">Reference proteome</keyword>
<name>A0A8X6LUW6_TRICU</name>
<sequence>MCSYYGNVLHEKIKGRLLGALKQTISLGTELELKGSNWNGKMKRSLALKTAYICHLEMSLLDYAKKEKEGTQNRCFPVTIQHKI</sequence>
<evidence type="ECO:0000313" key="1">
    <source>
        <dbReference type="EMBL" id="GFR22885.1"/>
    </source>
</evidence>
<comment type="caution">
    <text evidence="1">The sequence shown here is derived from an EMBL/GenBank/DDBJ whole genome shotgun (WGS) entry which is preliminary data.</text>
</comment>
<gene>
    <name evidence="1" type="ORF">TNCT_521981</name>
</gene>
<protein>
    <submittedName>
        <fullName evidence="1">Uncharacterized protein</fullName>
    </submittedName>
</protein>
<accession>A0A8X6LUW6</accession>
<dbReference type="AlphaFoldDB" id="A0A8X6LUW6"/>